<evidence type="ECO:0008006" key="4">
    <source>
        <dbReference type="Google" id="ProtNLM"/>
    </source>
</evidence>
<dbReference type="Proteomes" id="UP000177979">
    <property type="component" value="Unassembled WGS sequence"/>
</dbReference>
<reference evidence="2 3" key="1">
    <citation type="journal article" date="2016" name="Nat. Commun.">
        <title>Thousands of microbial genomes shed light on interconnected biogeochemical processes in an aquifer system.</title>
        <authorList>
            <person name="Anantharaman K."/>
            <person name="Brown C.T."/>
            <person name="Hug L.A."/>
            <person name="Sharon I."/>
            <person name="Castelle C.J."/>
            <person name="Probst A.J."/>
            <person name="Thomas B.C."/>
            <person name="Singh A."/>
            <person name="Wilkins M.J."/>
            <person name="Karaoz U."/>
            <person name="Brodie E.L."/>
            <person name="Williams K.H."/>
            <person name="Hubbard S.S."/>
            <person name="Banfield J.F."/>
        </authorList>
    </citation>
    <scope>NUCLEOTIDE SEQUENCE [LARGE SCALE GENOMIC DNA]</scope>
</reference>
<protein>
    <recommendedName>
        <fullName evidence="4">Type II secretion system protein GspG C-terminal domain-containing protein</fullName>
    </recommendedName>
</protein>
<keyword evidence="1" id="KW-0812">Transmembrane</keyword>
<evidence type="ECO:0000313" key="2">
    <source>
        <dbReference type="EMBL" id="OGD71180.1"/>
    </source>
</evidence>
<sequence>MKGHAASCACRRAGQLMIEILVGLGVITTALVMSLTVITHATKLAMASRNKLEATKYIEKVLEAYRNTRDLDKETFFASETCNDPCGTFGINDMYSCQMTCTFSPAGASTRVDVTVTMSWIVGSDTVSSSIPTVLTLYDL</sequence>
<name>A0A1F5EUY8_9BACT</name>
<dbReference type="STRING" id="1817722.A2703_02335"/>
<keyword evidence="1" id="KW-1133">Transmembrane helix</keyword>
<accession>A0A1F5EUY8</accession>
<evidence type="ECO:0000313" key="3">
    <source>
        <dbReference type="Proteomes" id="UP000177979"/>
    </source>
</evidence>
<proteinExistence type="predicted"/>
<feature type="transmembrane region" description="Helical" evidence="1">
    <location>
        <begin position="20"/>
        <end position="41"/>
    </location>
</feature>
<dbReference type="EMBL" id="MFAG01000039">
    <property type="protein sequence ID" value="OGD71180.1"/>
    <property type="molecule type" value="Genomic_DNA"/>
</dbReference>
<keyword evidence="1" id="KW-0472">Membrane</keyword>
<comment type="caution">
    <text evidence="2">The sequence shown here is derived from an EMBL/GenBank/DDBJ whole genome shotgun (WGS) entry which is preliminary data.</text>
</comment>
<organism evidence="2 3">
    <name type="scientific">Candidatus Collierbacteria bacterium RIFCSPHIGHO2_01_FULL_50_25</name>
    <dbReference type="NCBI Taxonomy" id="1817722"/>
    <lineage>
        <taxon>Bacteria</taxon>
        <taxon>Candidatus Collieribacteriota</taxon>
    </lineage>
</organism>
<gene>
    <name evidence="2" type="ORF">A2703_02335</name>
</gene>
<evidence type="ECO:0000256" key="1">
    <source>
        <dbReference type="SAM" id="Phobius"/>
    </source>
</evidence>
<dbReference type="AlphaFoldDB" id="A0A1F5EUY8"/>